<evidence type="ECO:0000313" key="4">
    <source>
        <dbReference type="Proteomes" id="UP000604825"/>
    </source>
</evidence>
<proteinExistence type="predicted"/>
<reference evidence="3" key="1">
    <citation type="submission" date="2020-10" db="EMBL/GenBank/DDBJ databases">
        <authorList>
            <person name="Han B."/>
            <person name="Lu T."/>
            <person name="Zhao Q."/>
            <person name="Huang X."/>
            <person name="Zhao Y."/>
        </authorList>
    </citation>
    <scope>NUCLEOTIDE SEQUENCE</scope>
</reference>
<dbReference type="SUPFAM" id="SSF81383">
    <property type="entry name" value="F-box domain"/>
    <property type="match status" value="1"/>
</dbReference>
<feature type="domain" description="F-box" evidence="2">
    <location>
        <begin position="16"/>
        <end position="48"/>
    </location>
</feature>
<feature type="domain" description="KIB1-4 beta-propeller" evidence="1">
    <location>
        <begin position="72"/>
        <end position="354"/>
    </location>
</feature>
<dbReference type="PANTHER" id="PTHR33110:SF65">
    <property type="entry name" value="DUF295 DOMAIN-CONTAINING PROTEIN"/>
    <property type="match status" value="1"/>
</dbReference>
<gene>
    <name evidence="3" type="ORF">NCGR_LOCUS42920</name>
</gene>
<dbReference type="Pfam" id="PF12937">
    <property type="entry name" value="F-box-like"/>
    <property type="match status" value="1"/>
</dbReference>
<evidence type="ECO:0000313" key="3">
    <source>
        <dbReference type="EMBL" id="CAD6259483.1"/>
    </source>
</evidence>
<dbReference type="Proteomes" id="UP000604825">
    <property type="component" value="Unassembled WGS sequence"/>
</dbReference>
<dbReference type="InterPro" id="IPR036047">
    <property type="entry name" value="F-box-like_dom_sf"/>
</dbReference>
<sequence>MTAAARHCPSWADLQPELLGLVLRRLPSLADRVRLGAVCRGWRRIARQEPGLPPPLPWLTLLDGTFLGDQSGEIHRMHVPEDASLHGSVGDWLFLKRPDGKLELMNPFSKCVVQLPVEANGRLRDSIFHKLVPLSTLDDLSLEDSVFAVLTVTRGFQSVISIGRRHSAPAARTTIMPEYIYDAAFFEGKLYALALEKLFAFEIVASDDGRLSVSSMKHVANAVEYLGTTMQLTIGDKTYNCIYRSYLVATSGKLLQVRRLIGALSTLPKDERFEAKNCVTLSFEVYEVDLTTNSKHKWKRLNTLRNQALFVGTRSSKALPACECGAQENCIYFVCDYDHEHWTTDPLRDCGVFNMRNKMITPLLLDTTVVRPQGCKGLPAWFFPTKTM</sequence>
<protein>
    <recommendedName>
        <fullName evidence="5">DUF295 domain-containing protein</fullName>
    </recommendedName>
</protein>
<evidence type="ECO:0000259" key="1">
    <source>
        <dbReference type="Pfam" id="PF03478"/>
    </source>
</evidence>
<accession>A0A811QP36</accession>
<dbReference type="PANTHER" id="PTHR33110">
    <property type="entry name" value="F-BOX/KELCH-REPEAT PROTEIN-RELATED"/>
    <property type="match status" value="1"/>
</dbReference>
<name>A0A811QP36_9POAL</name>
<dbReference type="AlphaFoldDB" id="A0A811QP36"/>
<keyword evidence="4" id="KW-1185">Reference proteome</keyword>
<evidence type="ECO:0000259" key="2">
    <source>
        <dbReference type="Pfam" id="PF12937"/>
    </source>
</evidence>
<dbReference type="Pfam" id="PF03478">
    <property type="entry name" value="Beta-prop_KIB1-4"/>
    <property type="match status" value="1"/>
</dbReference>
<comment type="caution">
    <text evidence="3">The sequence shown here is derived from an EMBL/GenBank/DDBJ whole genome shotgun (WGS) entry which is preliminary data.</text>
</comment>
<dbReference type="OrthoDB" id="677441at2759"/>
<dbReference type="InterPro" id="IPR001810">
    <property type="entry name" value="F-box_dom"/>
</dbReference>
<evidence type="ECO:0008006" key="5">
    <source>
        <dbReference type="Google" id="ProtNLM"/>
    </source>
</evidence>
<dbReference type="EMBL" id="CAJGYO010000011">
    <property type="protein sequence ID" value="CAD6259483.1"/>
    <property type="molecule type" value="Genomic_DNA"/>
</dbReference>
<dbReference type="Gene3D" id="1.20.1280.50">
    <property type="match status" value="1"/>
</dbReference>
<dbReference type="InterPro" id="IPR005174">
    <property type="entry name" value="KIB1-4_b-propeller"/>
</dbReference>
<organism evidence="3 4">
    <name type="scientific">Miscanthus lutarioriparius</name>
    <dbReference type="NCBI Taxonomy" id="422564"/>
    <lineage>
        <taxon>Eukaryota</taxon>
        <taxon>Viridiplantae</taxon>
        <taxon>Streptophyta</taxon>
        <taxon>Embryophyta</taxon>
        <taxon>Tracheophyta</taxon>
        <taxon>Spermatophyta</taxon>
        <taxon>Magnoliopsida</taxon>
        <taxon>Liliopsida</taxon>
        <taxon>Poales</taxon>
        <taxon>Poaceae</taxon>
        <taxon>PACMAD clade</taxon>
        <taxon>Panicoideae</taxon>
        <taxon>Andropogonodae</taxon>
        <taxon>Andropogoneae</taxon>
        <taxon>Saccharinae</taxon>
        <taxon>Miscanthus</taxon>
    </lineage>
</organism>